<evidence type="ECO:0000313" key="3">
    <source>
        <dbReference type="Proteomes" id="UP001449657"/>
    </source>
</evidence>
<protein>
    <submittedName>
        <fullName evidence="2">Uncharacterized protein</fullName>
    </submittedName>
</protein>
<feature type="chain" id="PRO_5045113410" evidence="1">
    <location>
        <begin position="27"/>
        <end position="196"/>
    </location>
</feature>
<feature type="signal peptide" evidence="1">
    <location>
        <begin position="1"/>
        <end position="26"/>
    </location>
</feature>
<sequence>MKTPSNPVKFLVACILLMTAGKAALAQIRFEGYSQDAAKAPIHQLYRFLKDAPTDLKLPEENLQPSKVPLYDKVLASYFDNAVMTKKLSERDVDVRIQYQALYSIDKSIDQVPADSVFAMPAGYYYDRYPEDKPSDQADWGQRYVVGYIIAGKHYPMLDVCLAGNQRFAYIMPYIYFDREKGKVVEEFALRHRKPS</sequence>
<reference evidence="2 3" key="1">
    <citation type="submission" date="2024-03" db="EMBL/GenBank/DDBJ databases">
        <title>Chitinophaga caseinilytica sp. nov., a casein hydrolysing bacterium isolated from forest soil.</title>
        <authorList>
            <person name="Lee D.S."/>
            <person name="Han D.M."/>
            <person name="Baek J.H."/>
            <person name="Choi D.G."/>
            <person name="Jeon J.H."/>
            <person name="Jeon C.O."/>
        </authorList>
    </citation>
    <scope>NUCLEOTIDE SEQUENCE [LARGE SCALE GENOMIC DNA]</scope>
    <source>
        <strain evidence="2 3">KACC 19118</strain>
    </source>
</reference>
<proteinExistence type="predicted"/>
<evidence type="ECO:0000313" key="2">
    <source>
        <dbReference type="EMBL" id="WZN45901.1"/>
    </source>
</evidence>
<dbReference type="RefSeq" id="WP_341840642.1">
    <property type="nucleotide sequence ID" value="NZ_CP149792.1"/>
</dbReference>
<keyword evidence="3" id="KW-1185">Reference proteome</keyword>
<name>A0ABZ2Z0T7_9BACT</name>
<dbReference type="Proteomes" id="UP001449657">
    <property type="component" value="Chromosome"/>
</dbReference>
<accession>A0ABZ2Z0T7</accession>
<organism evidence="2 3">
    <name type="scientific">Chitinophaga caseinilytica</name>
    <dbReference type="NCBI Taxonomy" id="2267521"/>
    <lineage>
        <taxon>Bacteria</taxon>
        <taxon>Pseudomonadati</taxon>
        <taxon>Bacteroidota</taxon>
        <taxon>Chitinophagia</taxon>
        <taxon>Chitinophagales</taxon>
        <taxon>Chitinophagaceae</taxon>
        <taxon>Chitinophaga</taxon>
    </lineage>
</organism>
<gene>
    <name evidence="2" type="ORF">WJU22_23675</name>
</gene>
<keyword evidence="1" id="KW-0732">Signal</keyword>
<evidence type="ECO:0000256" key="1">
    <source>
        <dbReference type="SAM" id="SignalP"/>
    </source>
</evidence>
<dbReference type="EMBL" id="CP150096">
    <property type="protein sequence ID" value="WZN45901.1"/>
    <property type="molecule type" value="Genomic_DNA"/>
</dbReference>